<gene>
    <name evidence="2" type="ORF">FNU76_17325</name>
</gene>
<feature type="signal peptide" evidence="1">
    <location>
        <begin position="1"/>
        <end position="21"/>
    </location>
</feature>
<evidence type="ECO:0000256" key="1">
    <source>
        <dbReference type="SAM" id="SignalP"/>
    </source>
</evidence>
<evidence type="ECO:0000313" key="3">
    <source>
        <dbReference type="Proteomes" id="UP000317550"/>
    </source>
</evidence>
<dbReference type="RefSeq" id="WP_144279349.1">
    <property type="nucleotide sequence ID" value="NZ_CP041730.1"/>
</dbReference>
<accession>A0A516SII4</accession>
<dbReference type="EMBL" id="CP041730">
    <property type="protein sequence ID" value="QDQ27962.1"/>
    <property type="molecule type" value="Genomic_DNA"/>
</dbReference>
<dbReference type="Proteomes" id="UP000317550">
    <property type="component" value="Chromosome"/>
</dbReference>
<keyword evidence="1" id="KW-0732">Signal</keyword>
<proteinExistence type="predicted"/>
<keyword evidence="3" id="KW-1185">Reference proteome</keyword>
<organism evidence="2 3">
    <name type="scientific">Chitinimonas arctica</name>
    <dbReference type="NCBI Taxonomy" id="2594795"/>
    <lineage>
        <taxon>Bacteria</taxon>
        <taxon>Pseudomonadati</taxon>
        <taxon>Pseudomonadota</taxon>
        <taxon>Betaproteobacteria</taxon>
        <taxon>Neisseriales</taxon>
        <taxon>Chitinibacteraceae</taxon>
        <taxon>Chitinimonas</taxon>
    </lineage>
</organism>
<evidence type="ECO:0000313" key="2">
    <source>
        <dbReference type="EMBL" id="QDQ27962.1"/>
    </source>
</evidence>
<sequence>MMVFFPAFTLLVASLIGVNVATDMRKDKLQADEPVVRSAALAFPEEASSMDGMAIVSIKKKIATIEMQAKRVEHSGTDTLPE</sequence>
<dbReference type="KEGG" id="cari:FNU76_17325"/>
<reference evidence="3" key="1">
    <citation type="submission" date="2019-07" db="EMBL/GenBank/DDBJ databases">
        <title>Chitinimonas sp. nov., isolated from Ny-Alesund, arctica soil.</title>
        <authorList>
            <person name="Xu Q."/>
            <person name="Peng F."/>
        </authorList>
    </citation>
    <scope>NUCLEOTIDE SEQUENCE [LARGE SCALE GENOMIC DNA]</scope>
    <source>
        <strain evidence="3">R3-44</strain>
    </source>
</reference>
<protein>
    <submittedName>
        <fullName evidence="2">Uncharacterized protein</fullName>
    </submittedName>
</protein>
<feature type="chain" id="PRO_5027678543" evidence="1">
    <location>
        <begin position="22"/>
        <end position="82"/>
    </location>
</feature>
<name>A0A516SII4_9NEIS</name>
<dbReference type="AlphaFoldDB" id="A0A516SII4"/>